<dbReference type="RefSeq" id="WP_020875745.1">
    <property type="nucleotide sequence ID" value="NZ_ATHJ01000059.1"/>
</dbReference>
<keyword evidence="3" id="KW-1185">Reference proteome</keyword>
<evidence type="ECO:0000256" key="1">
    <source>
        <dbReference type="SAM" id="Phobius"/>
    </source>
</evidence>
<proteinExistence type="predicted"/>
<evidence type="ECO:0000313" key="3">
    <source>
        <dbReference type="Proteomes" id="UP000014977"/>
    </source>
</evidence>
<accession>S7U113</accession>
<evidence type="ECO:0008006" key="4">
    <source>
        <dbReference type="Google" id="ProtNLM"/>
    </source>
</evidence>
<name>S7U113_DESML</name>
<protein>
    <recommendedName>
        <fullName evidence="4">Transmembrane protein</fullName>
    </recommendedName>
</protein>
<keyword evidence="1" id="KW-1133">Transmembrane helix</keyword>
<organism evidence="2 3">
    <name type="scientific">Desulfococcus multivorans DSM 2059</name>
    <dbReference type="NCBI Taxonomy" id="1121405"/>
    <lineage>
        <taxon>Bacteria</taxon>
        <taxon>Pseudomonadati</taxon>
        <taxon>Thermodesulfobacteriota</taxon>
        <taxon>Desulfobacteria</taxon>
        <taxon>Desulfobacterales</taxon>
        <taxon>Desulfococcaceae</taxon>
        <taxon>Desulfococcus</taxon>
    </lineage>
</organism>
<keyword evidence="1" id="KW-0472">Membrane</keyword>
<dbReference type="Proteomes" id="UP000014977">
    <property type="component" value="Unassembled WGS sequence"/>
</dbReference>
<keyword evidence="1" id="KW-0812">Transmembrane</keyword>
<dbReference type="OrthoDB" id="897258at2"/>
<feature type="transmembrane region" description="Helical" evidence="1">
    <location>
        <begin position="35"/>
        <end position="54"/>
    </location>
</feature>
<feature type="transmembrane region" description="Helical" evidence="1">
    <location>
        <begin position="6"/>
        <end position="23"/>
    </location>
</feature>
<dbReference type="AlphaFoldDB" id="S7U113"/>
<feature type="transmembrane region" description="Helical" evidence="1">
    <location>
        <begin position="114"/>
        <end position="133"/>
    </location>
</feature>
<feature type="transmembrane region" description="Helical" evidence="1">
    <location>
        <begin position="60"/>
        <end position="79"/>
    </location>
</feature>
<gene>
    <name evidence="2" type="ORF">dsmv_1398</name>
</gene>
<sequence length="134" mass="15133">MILVEIGTAIIIAAIFYGVFQLMHHRERRRGALSIFLIILFGAWAGGIWLTPLGPSYGSIYLLPFILGGVVVSLIVLAFSRDPQPRNREETLDLLDRIEAERNVEKIAFISMNLYLKCLMIFLILAVVLRYVLA</sequence>
<dbReference type="EMBL" id="ATHJ01000059">
    <property type="protein sequence ID" value="EPR43032.1"/>
    <property type="molecule type" value="Genomic_DNA"/>
</dbReference>
<evidence type="ECO:0000313" key="2">
    <source>
        <dbReference type="EMBL" id="EPR43032.1"/>
    </source>
</evidence>
<comment type="caution">
    <text evidence="2">The sequence shown here is derived from an EMBL/GenBank/DDBJ whole genome shotgun (WGS) entry which is preliminary data.</text>
</comment>
<reference evidence="2 3" key="1">
    <citation type="journal article" date="2013" name="Genome Announc.">
        <title>Draft genome sequences for three mercury-methylating, sulfate-reducing bacteria.</title>
        <authorList>
            <person name="Brown S.D."/>
            <person name="Hurt R.A.Jr."/>
            <person name="Gilmour C.C."/>
            <person name="Elias D.A."/>
        </authorList>
    </citation>
    <scope>NUCLEOTIDE SEQUENCE [LARGE SCALE GENOMIC DNA]</scope>
    <source>
        <strain evidence="2 3">DSM 2059</strain>
    </source>
</reference>